<protein>
    <submittedName>
        <fullName evidence="1">Uncharacterized protein</fullName>
    </submittedName>
</protein>
<keyword evidence="2" id="KW-1185">Reference proteome</keyword>
<sequence>MIRVMSMSGNGSMPPGKFSHCLKKWKGTALEILFYNGPNCGKNQHFTSTVEEQPKSFNDGYLRGFENLGLGLRSRKDVELGDESKFEVQGNEDVDEISERELKEKEKDWGTMVTKTN</sequence>
<proteinExistence type="predicted"/>
<comment type="caution">
    <text evidence="1">The sequence shown here is derived from an EMBL/GenBank/DDBJ whole genome shotgun (WGS) entry which is preliminary data.</text>
</comment>
<gene>
    <name evidence="1" type="ORF">V6N11_056340</name>
</gene>
<accession>A0ABR2T3I9</accession>
<reference evidence="1 2" key="1">
    <citation type="journal article" date="2024" name="G3 (Bethesda)">
        <title>Genome assembly of Hibiscus sabdariffa L. provides insights into metabolisms of medicinal natural products.</title>
        <authorList>
            <person name="Kim T."/>
        </authorList>
    </citation>
    <scope>NUCLEOTIDE SEQUENCE [LARGE SCALE GENOMIC DNA]</scope>
    <source>
        <strain evidence="1">TK-2024</strain>
        <tissue evidence="1">Old leaves</tissue>
    </source>
</reference>
<dbReference type="Proteomes" id="UP001396334">
    <property type="component" value="Unassembled WGS sequence"/>
</dbReference>
<evidence type="ECO:0000313" key="1">
    <source>
        <dbReference type="EMBL" id="KAK9032056.1"/>
    </source>
</evidence>
<dbReference type="EMBL" id="JBBPBN010000009">
    <property type="protein sequence ID" value="KAK9032056.1"/>
    <property type="molecule type" value="Genomic_DNA"/>
</dbReference>
<organism evidence="1 2">
    <name type="scientific">Hibiscus sabdariffa</name>
    <name type="common">roselle</name>
    <dbReference type="NCBI Taxonomy" id="183260"/>
    <lineage>
        <taxon>Eukaryota</taxon>
        <taxon>Viridiplantae</taxon>
        <taxon>Streptophyta</taxon>
        <taxon>Embryophyta</taxon>
        <taxon>Tracheophyta</taxon>
        <taxon>Spermatophyta</taxon>
        <taxon>Magnoliopsida</taxon>
        <taxon>eudicotyledons</taxon>
        <taxon>Gunneridae</taxon>
        <taxon>Pentapetalae</taxon>
        <taxon>rosids</taxon>
        <taxon>malvids</taxon>
        <taxon>Malvales</taxon>
        <taxon>Malvaceae</taxon>
        <taxon>Malvoideae</taxon>
        <taxon>Hibiscus</taxon>
    </lineage>
</organism>
<evidence type="ECO:0000313" key="2">
    <source>
        <dbReference type="Proteomes" id="UP001396334"/>
    </source>
</evidence>
<name>A0ABR2T3I9_9ROSI</name>